<protein>
    <recommendedName>
        <fullName evidence="8">Cardiolipin synthase</fullName>
        <ecNumber evidence="8">2.7.8.-</ecNumber>
    </recommendedName>
</protein>
<evidence type="ECO:0000256" key="6">
    <source>
        <dbReference type="ARBA" id="ARBA00022989"/>
    </source>
</evidence>
<keyword evidence="2" id="KW-1003">Cell membrane</keyword>
<gene>
    <name evidence="12" type="ORF">HGMM_F06C06C01</name>
</gene>
<dbReference type="Gene3D" id="3.30.870.10">
    <property type="entry name" value="Endonuclease Chain A"/>
    <property type="match status" value="2"/>
</dbReference>
<dbReference type="AlphaFoldDB" id="H5SAS0"/>
<feature type="region of interest" description="Disordered" evidence="9">
    <location>
        <begin position="84"/>
        <end position="109"/>
    </location>
</feature>
<dbReference type="SMART" id="SM00155">
    <property type="entry name" value="PLDc"/>
    <property type="match status" value="2"/>
</dbReference>
<dbReference type="EMBL" id="AP011653">
    <property type="protein sequence ID" value="BAL53256.1"/>
    <property type="molecule type" value="Genomic_DNA"/>
</dbReference>
<reference evidence="12" key="2">
    <citation type="journal article" date="2012" name="PLoS ONE">
        <title>A Deeply Branching Thermophilic Bacterium with an Ancient Acetyl-CoA Pathway Dominates a Subsurface Ecosystem.</title>
        <authorList>
            <person name="Takami H."/>
            <person name="Noguchi H."/>
            <person name="Takaki Y."/>
            <person name="Uchiyama I."/>
            <person name="Toyoda A."/>
            <person name="Nishi S."/>
            <person name="Chee G.-J."/>
            <person name="Arai W."/>
            <person name="Nunoura T."/>
            <person name="Itoh T."/>
            <person name="Hattori M."/>
            <person name="Takai K."/>
        </authorList>
    </citation>
    <scope>NUCLEOTIDE SEQUENCE</scope>
</reference>
<dbReference type="GO" id="GO:0032049">
    <property type="term" value="P:cardiolipin biosynthetic process"/>
    <property type="evidence" value="ECO:0007669"/>
    <property type="project" value="UniProtKB-UniRule"/>
</dbReference>
<feature type="transmembrane region" description="Helical" evidence="10">
    <location>
        <begin position="36"/>
        <end position="56"/>
    </location>
</feature>
<evidence type="ECO:0000313" key="12">
    <source>
        <dbReference type="EMBL" id="BAL53256.1"/>
    </source>
</evidence>
<evidence type="ECO:0000256" key="9">
    <source>
        <dbReference type="SAM" id="MobiDB-lite"/>
    </source>
</evidence>
<comment type="subcellular location">
    <subcellularLocation>
        <location evidence="1">Cell membrane</location>
    </subcellularLocation>
</comment>
<keyword evidence="7 10" id="KW-0472">Membrane</keyword>
<reference evidence="12" key="1">
    <citation type="journal article" date="2005" name="Environ. Microbiol.">
        <title>Genetic and functional properties of uncultivated thermophilic crenarchaeotes from a subsurface gold mine as revealed by analysis of genome fragments.</title>
        <authorList>
            <person name="Nunoura T."/>
            <person name="Hirayama H."/>
            <person name="Takami H."/>
            <person name="Oida H."/>
            <person name="Nishi S."/>
            <person name="Shimamura S."/>
            <person name="Suzuki Y."/>
            <person name="Inagaki F."/>
            <person name="Takai K."/>
            <person name="Nealson K.H."/>
            <person name="Horikoshi K."/>
        </authorList>
    </citation>
    <scope>NUCLEOTIDE SEQUENCE</scope>
</reference>
<keyword evidence="5" id="KW-0677">Repeat</keyword>
<keyword evidence="3" id="KW-0808">Transferase</keyword>
<feature type="domain" description="PLD phosphodiesterase" evidence="11">
    <location>
        <begin position="256"/>
        <end position="283"/>
    </location>
</feature>
<dbReference type="PANTHER" id="PTHR21248">
    <property type="entry name" value="CARDIOLIPIN SYNTHASE"/>
    <property type="match status" value="1"/>
</dbReference>
<evidence type="ECO:0000256" key="1">
    <source>
        <dbReference type="ARBA" id="ARBA00004236"/>
    </source>
</evidence>
<dbReference type="PANTHER" id="PTHR21248:SF22">
    <property type="entry name" value="PHOSPHOLIPASE D"/>
    <property type="match status" value="1"/>
</dbReference>
<feature type="domain" description="PLD phosphodiesterase" evidence="11">
    <location>
        <begin position="431"/>
        <end position="458"/>
    </location>
</feature>
<evidence type="ECO:0000256" key="4">
    <source>
        <dbReference type="ARBA" id="ARBA00022692"/>
    </source>
</evidence>
<organism evidence="12">
    <name type="scientific">uncultured Planctomycetota bacterium</name>
    <dbReference type="NCBI Taxonomy" id="120965"/>
    <lineage>
        <taxon>Bacteria</taxon>
        <taxon>Pseudomonadati</taxon>
        <taxon>Planctomycetota</taxon>
        <taxon>environmental samples</taxon>
    </lineage>
</organism>
<accession>H5SAS0</accession>
<keyword evidence="6 10" id="KW-1133">Transmembrane helix</keyword>
<dbReference type="InterPro" id="IPR025202">
    <property type="entry name" value="PLD-like_dom"/>
</dbReference>
<dbReference type="CDD" id="cd09152">
    <property type="entry name" value="PLDc_EcCLS_like_1"/>
    <property type="match status" value="1"/>
</dbReference>
<evidence type="ECO:0000256" key="3">
    <source>
        <dbReference type="ARBA" id="ARBA00022679"/>
    </source>
</evidence>
<evidence type="ECO:0000256" key="5">
    <source>
        <dbReference type="ARBA" id="ARBA00022737"/>
    </source>
</evidence>
<dbReference type="NCBIfam" id="TIGR04265">
    <property type="entry name" value="bac_cardiolipin"/>
    <property type="match status" value="1"/>
</dbReference>
<dbReference type="EC" id="2.7.8.-" evidence="8"/>
<keyword evidence="4 10" id="KW-0812">Transmembrane</keyword>
<dbReference type="GO" id="GO:0005886">
    <property type="term" value="C:plasma membrane"/>
    <property type="evidence" value="ECO:0007669"/>
    <property type="project" value="UniProtKB-SubCell"/>
</dbReference>
<name>H5SAS0_9BACT</name>
<dbReference type="GO" id="GO:0008808">
    <property type="term" value="F:cardiolipin synthase activity"/>
    <property type="evidence" value="ECO:0007669"/>
    <property type="project" value="UniProtKB-UniRule"/>
</dbReference>
<sequence length="518" mass="58948">MDWGNWTIYWVLSEWAIRLVMLPVIVLRKERPSTCLAWLTLVFFAPWLGVILYLVLGETRLGRNRLRLRKSQWQSLESLNAPRVGSRLVSPENSSSLAVEPPDEDDGAQGEFAEAEVSQTVFHERLSRRGDELLPGPLRSLANLASQLTGFPPTPDHEISYLSDSLLTIDRLVAEIDSATDHVHLLYYIFRDDVVGRRVAEALSRARQRGVACRVLVDAVGSRHMLRTLAPAMRRVGIDVRAALPVRIYRIPFSRIDLRNHRKIAIVDGRVAYVGSQNIVEPRYGHRKAGPWYDVTARIVGPAVHHLQLLFLEDWFYESGEWLDEPRFFPPISGGGNTILQILPSGPDLPTERFQDLLVKAIFLAEREIILTSPYFVPDEPLSLALRLAALRGVNVQLVLPRRSDHPIVDAAGEFHWRRLREYGVQVYFFPDGLLHAKTLTIDNQVALFGSANYDIRSFHLNFEVNLLIYTPQAVEELRELQKRYIDRSKQSATEEPASPHWTRNLAIHLAKLLSPLL</sequence>
<dbReference type="SUPFAM" id="SSF56024">
    <property type="entry name" value="Phospholipase D/nuclease"/>
    <property type="match status" value="2"/>
</dbReference>
<evidence type="ECO:0000256" key="10">
    <source>
        <dbReference type="SAM" id="Phobius"/>
    </source>
</evidence>
<evidence type="ECO:0000256" key="8">
    <source>
        <dbReference type="NCBIfam" id="TIGR04265"/>
    </source>
</evidence>
<evidence type="ECO:0000256" key="2">
    <source>
        <dbReference type="ARBA" id="ARBA00022475"/>
    </source>
</evidence>
<feature type="transmembrane region" description="Helical" evidence="10">
    <location>
        <begin position="6"/>
        <end position="27"/>
    </location>
</feature>
<proteinExistence type="predicted"/>
<dbReference type="InterPro" id="IPR022924">
    <property type="entry name" value="Cardiolipin_synthase"/>
</dbReference>
<evidence type="ECO:0000259" key="11">
    <source>
        <dbReference type="PROSITE" id="PS50035"/>
    </source>
</evidence>
<dbReference type="InterPro" id="IPR001736">
    <property type="entry name" value="PLipase_D/transphosphatidylase"/>
</dbReference>
<dbReference type="PROSITE" id="PS50035">
    <property type="entry name" value="PLD"/>
    <property type="match status" value="2"/>
</dbReference>
<dbReference type="Pfam" id="PF13091">
    <property type="entry name" value="PLDc_2"/>
    <property type="match status" value="2"/>
</dbReference>
<evidence type="ECO:0000256" key="7">
    <source>
        <dbReference type="ARBA" id="ARBA00023136"/>
    </source>
</evidence>